<protein>
    <recommendedName>
        <fullName evidence="4">Ubiquitin-like protease family profile domain-containing protein</fullName>
    </recommendedName>
</protein>
<name>A0A7J6XCS4_THATH</name>
<dbReference type="Pfam" id="PF02902">
    <property type="entry name" value="Peptidase_C48"/>
    <property type="match status" value="1"/>
</dbReference>
<evidence type="ECO:0000256" key="1">
    <source>
        <dbReference type="ARBA" id="ARBA00005234"/>
    </source>
</evidence>
<dbReference type="SUPFAM" id="SSF54001">
    <property type="entry name" value="Cysteine proteinases"/>
    <property type="match status" value="1"/>
</dbReference>
<dbReference type="InterPro" id="IPR038765">
    <property type="entry name" value="Papain-like_cys_pep_sf"/>
</dbReference>
<evidence type="ECO:0000313" key="6">
    <source>
        <dbReference type="Proteomes" id="UP000554482"/>
    </source>
</evidence>
<reference evidence="5 6" key="1">
    <citation type="submission" date="2020-06" db="EMBL/GenBank/DDBJ databases">
        <title>Transcriptomic and genomic resources for Thalictrum thalictroides and T. hernandezii: Facilitating candidate gene discovery in an emerging model plant lineage.</title>
        <authorList>
            <person name="Arias T."/>
            <person name="Riano-Pachon D.M."/>
            <person name="Di Stilio V.S."/>
        </authorList>
    </citation>
    <scope>NUCLEOTIDE SEQUENCE [LARGE SCALE GENOMIC DNA]</scope>
    <source>
        <strain evidence="6">cv. WT478/WT964</strain>
        <tissue evidence="5">Leaves</tissue>
    </source>
</reference>
<sequence length="92" mass="10546">TMIKNAVKPIYNQLIKDKSFAKMKPQERVLSGRFRLDDGCSFMVDPWLGLLDQVHPVKAKAILIPLQVNDNHWVQTSFNFREGIVTIYDSLG</sequence>
<dbReference type="InterPro" id="IPR003653">
    <property type="entry name" value="Peptidase_C48_C"/>
</dbReference>
<evidence type="ECO:0000313" key="5">
    <source>
        <dbReference type="EMBL" id="KAF5206655.1"/>
    </source>
</evidence>
<comment type="similarity">
    <text evidence="1">Belongs to the peptidase C48 family.</text>
</comment>
<evidence type="ECO:0000256" key="2">
    <source>
        <dbReference type="ARBA" id="ARBA00022670"/>
    </source>
</evidence>
<organism evidence="5 6">
    <name type="scientific">Thalictrum thalictroides</name>
    <name type="common">Rue-anemone</name>
    <name type="synonym">Anemone thalictroides</name>
    <dbReference type="NCBI Taxonomy" id="46969"/>
    <lineage>
        <taxon>Eukaryota</taxon>
        <taxon>Viridiplantae</taxon>
        <taxon>Streptophyta</taxon>
        <taxon>Embryophyta</taxon>
        <taxon>Tracheophyta</taxon>
        <taxon>Spermatophyta</taxon>
        <taxon>Magnoliopsida</taxon>
        <taxon>Ranunculales</taxon>
        <taxon>Ranunculaceae</taxon>
        <taxon>Thalictroideae</taxon>
        <taxon>Thalictrum</taxon>
    </lineage>
</organism>
<keyword evidence="3" id="KW-0378">Hydrolase</keyword>
<dbReference type="AlphaFoldDB" id="A0A7J6XCS4"/>
<evidence type="ECO:0000259" key="4">
    <source>
        <dbReference type="Pfam" id="PF02902"/>
    </source>
</evidence>
<proteinExistence type="inferred from homology"/>
<accession>A0A7J6XCS4</accession>
<feature type="domain" description="Ubiquitin-like protease family profile" evidence="4">
    <location>
        <begin position="57"/>
        <end position="91"/>
    </location>
</feature>
<feature type="non-terminal residue" evidence="5">
    <location>
        <position position="1"/>
    </location>
</feature>
<keyword evidence="2" id="KW-0645">Protease</keyword>
<gene>
    <name evidence="5" type="ORF">FRX31_003758</name>
</gene>
<dbReference type="Gene3D" id="3.30.310.130">
    <property type="entry name" value="Ubiquitin-related"/>
    <property type="match status" value="1"/>
</dbReference>
<evidence type="ECO:0000256" key="3">
    <source>
        <dbReference type="ARBA" id="ARBA00022801"/>
    </source>
</evidence>
<dbReference type="GO" id="GO:0006508">
    <property type="term" value="P:proteolysis"/>
    <property type="evidence" value="ECO:0007669"/>
    <property type="project" value="UniProtKB-KW"/>
</dbReference>
<comment type="caution">
    <text evidence="5">The sequence shown here is derived from an EMBL/GenBank/DDBJ whole genome shotgun (WGS) entry which is preliminary data.</text>
</comment>
<dbReference type="GO" id="GO:0008234">
    <property type="term" value="F:cysteine-type peptidase activity"/>
    <property type="evidence" value="ECO:0007669"/>
    <property type="project" value="InterPro"/>
</dbReference>
<dbReference type="EMBL" id="JABWDY010002434">
    <property type="protein sequence ID" value="KAF5206655.1"/>
    <property type="molecule type" value="Genomic_DNA"/>
</dbReference>
<keyword evidence="6" id="KW-1185">Reference proteome</keyword>
<dbReference type="Proteomes" id="UP000554482">
    <property type="component" value="Unassembled WGS sequence"/>
</dbReference>